<evidence type="ECO:0000256" key="5">
    <source>
        <dbReference type="ARBA" id="ARBA00023274"/>
    </source>
</evidence>
<dbReference type="AlphaFoldDB" id="A0A846U949"/>
<keyword evidence="3 6" id="KW-0694">RNA-binding</keyword>
<dbReference type="GO" id="GO:0005737">
    <property type="term" value="C:cytoplasm"/>
    <property type="evidence" value="ECO:0007669"/>
    <property type="project" value="UniProtKB-ARBA"/>
</dbReference>
<evidence type="ECO:0000256" key="2">
    <source>
        <dbReference type="ARBA" id="ARBA00022730"/>
    </source>
</evidence>
<keyword evidence="2 6" id="KW-0699">rRNA-binding</keyword>
<dbReference type="GO" id="GO:0005840">
    <property type="term" value="C:ribosome"/>
    <property type="evidence" value="ECO:0007669"/>
    <property type="project" value="UniProtKB-KW"/>
</dbReference>
<keyword evidence="5 6" id="KW-0687">Ribonucleoprotein</keyword>
<dbReference type="PROSITE" id="PS01169">
    <property type="entry name" value="RIBOSOMAL_L21"/>
    <property type="match status" value="1"/>
</dbReference>
<keyword evidence="9" id="KW-1185">Reference proteome</keyword>
<dbReference type="GO" id="GO:1990904">
    <property type="term" value="C:ribonucleoprotein complex"/>
    <property type="evidence" value="ECO:0007669"/>
    <property type="project" value="UniProtKB-KW"/>
</dbReference>
<protein>
    <recommendedName>
        <fullName evidence="6">Large ribosomal subunit protein bL21</fullName>
    </recommendedName>
</protein>
<dbReference type="NCBIfam" id="TIGR00061">
    <property type="entry name" value="L21"/>
    <property type="match status" value="1"/>
</dbReference>
<dbReference type="GO" id="GO:0003735">
    <property type="term" value="F:structural constituent of ribosome"/>
    <property type="evidence" value="ECO:0007669"/>
    <property type="project" value="InterPro"/>
</dbReference>
<evidence type="ECO:0000256" key="4">
    <source>
        <dbReference type="ARBA" id="ARBA00022980"/>
    </source>
</evidence>
<evidence type="ECO:0000256" key="3">
    <source>
        <dbReference type="ARBA" id="ARBA00022884"/>
    </source>
</evidence>
<dbReference type="InterPro" id="IPR018258">
    <property type="entry name" value="Ribosomal_bL21_CS"/>
</dbReference>
<dbReference type="InterPro" id="IPR001787">
    <property type="entry name" value="Ribosomal_bL21"/>
</dbReference>
<gene>
    <name evidence="6 8" type="primary">rplU</name>
    <name evidence="8" type="ORF">HER12_01345</name>
</gene>
<name>A0A846U949_9MOLU</name>
<evidence type="ECO:0000256" key="7">
    <source>
        <dbReference type="RuleBase" id="RU000562"/>
    </source>
</evidence>
<evidence type="ECO:0000313" key="9">
    <source>
        <dbReference type="Proteomes" id="UP000584587"/>
    </source>
</evidence>
<keyword evidence="4 6" id="KW-0689">Ribosomal protein</keyword>
<dbReference type="GO" id="GO:0006412">
    <property type="term" value="P:translation"/>
    <property type="evidence" value="ECO:0007669"/>
    <property type="project" value="UniProtKB-UniRule"/>
</dbReference>
<evidence type="ECO:0000256" key="1">
    <source>
        <dbReference type="ARBA" id="ARBA00008563"/>
    </source>
</evidence>
<dbReference type="Proteomes" id="UP000584587">
    <property type="component" value="Unassembled WGS sequence"/>
</dbReference>
<dbReference type="EMBL" id="JAAVVK010000001">
    <property type="protein sequence ID" value="NKE38403.1"/>
    <property type="molecule type" value="Genomic_DNA"/>
</dbReference>
<dbReference type="PANTHER" id="PTHR21349:SF0">
    <property type="entry name" value="LARGE RIBOSOMAL SUBUNIT PROTEIN BL21M"/>
    <property type="match status" value="1"/>
</dbReference>
<evidence type="ECO:0000313" key="8">
    <source>
        <dbReference type="EMBL" id="NKE38403.1"/>
    </source>
</evidence>
<comment type="subunit">
    <text evidence="6">Part of the 50S ribosomal subunit. Contacts protein L20.</text>
</comment>
<dbReference type="GO" id="GO:0019843">
    <property type="term" value="F:rRNA binding"/>
    <property type="evidence" value="ECO:0007669"/>
    <property type="project" value="UniProtKB-UniRule"/>
</dbReference>
<comment type="caution">
    <text evidence="8">The sequence shown here is derived from an EMBL/GenBank/DDBJ whole genome shotgun (WGS) entry which is preliminary data.</text>
</comment>
<comment type="similarity">
    <text evidence="1 6 7">Belongs to the bacterial ribosomal protein bL21 family.</text>
</comment>
<dbReference type="SUPFAM" id="SSF141091">
    <property type="entry name" value="L21p-like"/>
    <property type="match status" value="1"/>
</dbReference>
<dbReference type="PANTHER" id="PTHR21349">
    <property type="entry name" value="50S RIBOSOMAL PROTEIN L21"/>
    <property type="match status" value="1"/>
</dbReference>
<dbReference type="InterPro" id="IPR028909">
    <property type="entry name" value="bL21-like"/>
</dbReference>
<dbReference type="Pfam" id="PF00829">
    <property type="entry name" value="Ribosomal_L21p"/>
    <property type="match status" value="1"/>
</dbReference>
<comment type="function">
    <text evidence="6 7">This protein binds to 23S rRNA in the presence of protein L20.</text>
</comment>
<reference evidence="8 9" key="1">
    <citation type="submission" date="2020-04" db="EMBL/GenBank/DDBJ databases">
        <title>Complete genome sequence of Spiroplasma platyhelix ATCC 51748, an insect isolate.</title>
        <authorList>
            <person name="Green E.A."/>
            <person name="Klassen J.L."/>
        </authorList>
    </citation>
    <scope>NUCLEOTIDE SEQUENCE [LARGE SCALE GENOMIC DNA]</scope>
    <source>
        <strain evidence="8 9">PALS-1</strain>
    </source>
</reference>
<organism evidence="8 9">
    <name type="scientific">Spiroplasma platyhelix PALS-1</name>
    <dbReference type="NCBI Taxonomy" id="1276218"/>
    <lineage>
        <taxon>Bacteria</taxon>
        <taxon>Bacillati</taxon>
        <taxon>Mycoplasmatota</taxon>
        <taxon>Mollicutes</taxon>
        <taxon>Entomoplasmatales</taxon>
        <taxon>Spiroplasmataceae</taxon>
        <taxon>Spiroplasma</taxon>
    </lineage>
</organism>
<dbReference type="HAMAP" id="MF_01363">
    <property type="entry name" value="Ribosomal_bL21"/>
    <property type="match status" value="1"/>
</dbReference>
<proteinExistence type="inferred from homology"/>
<sequence>MFAIIATGGKQINVEVGKEYFVEKLAGEANGNVIFDQVLMIDGTVGQPLIKGAEVHATIIKQDKAKKVIVFKYRPKKNSKSKYGHRQPYTKVKITDIFLSAKDKAQKEAAIKKDEKPTTTEVNKEIEKVAKPTSSTNEKTTVNNLEEKIVETTTKK</sequence>
<evidence type="ECO:0000256" key="6">
    <source>
        <dbReference type="HAMAP-Rule" id="MF_01363"/>
    </source>
</evidence>
<dbReference type="InterPro" id="IPR036164">
    <property type="entry name" value="bL21-like_sf"/>
</dbReference>
<accession>A0A846U949</accession>